<dbReference type="Proteomes" id="UP001162992">
    <property type="component" value="Chromosome 15"/>
</dbReference>
<sequence length="488" mass="53272">MADLGLAKSKSPEKQASLFPGLGSVSCSVCLELVTDAGERSIAKLKCGHHFHLDCIGSAFNAKGLMQCPNCRRVEEGQWLYANGCRHFEDYTVDGLSYEDDYEVYAGIADLFHPHEELQFGHLHWGAYPSLSHQHVSVTLEGSNPPAGGYHPDLVVNVLYGEHGGSSNPVHTCPYLTSQMVQHPRQMQILDGNFGIPHNHEVAAPMQGGNHVGGSSARTQRISVSDRNAWSFRGTGPLPSSNSAINTDYAEPPILTHERMRRSRAVSGNRVHGNYDMAFGQARLHRRFPGNSAGSSEVPSMTPYPHNHRLGEPVSSTQNAASPTLRHRLNGTSRRPRLRGFPVASVGGRSSDFPERGLGASWNMTSRIGGDYAGGLPGMDGVGWNGSAQGYSWQRDGHFGNPWGPYDMEPHWHPWFHNGSSSQSYGDVASNSYYENDFYGVDGQIQAELNVPSEEHLAVHSHGNGFPGILTFPQDGADLHLNSFVQQP</sequence>
<evidence type="ECO:0000313" key="2">
    <source>
        <dbReference type="Proteomes" id="UP001162992"/>
    </source>
</evidence>
<reference evidence="2" key="1">
    <citation type="journal article" date="2024" name="Proc. Natl. Acad. Sci. U.S.A.">
        <title>Extraordinary preservation of gene collinearity over three hundred million years revealed in homosporous lycophytes.</title>
        <authorList>
            <person name="Li C."/>
            <person name="Wickell D."/>
            <person name="Kuo L.Y."/>
            <person name="Chen X."/>
            <person name="Nie B."/>
            <person name="Liao X."/>
            <person name="Peng D."/>
            <person name="Ji J."/>
            <person name="Jenkins J."/>
            <person name="Williams M."/>
            <person name="Shu S."/>
            <person name="Plott C."/>
            <person name="Barry K."/>
            <person name="Rajasekar S."/>
            <person name="Grimwood J."/>
            <person name="Han X."/>
            <person name="Sun S."/>
            <person name="Hou Z."/>
            <person name="He W."/>
            <person name="Dai G."/>
            <person name="Sun C."/>
            <person name="Schmutz J."/>
            <person name="Leebens-Mack J.H."/>
            <person name="Li F.W."/>
            <person name="Wang L."/>
        </authorList>
    </citation>
    <scope>NUCLEOTIDE SEQUENCE [LARGE SCALE GENOMIC DNA]</scope>
    <source>
        <strain evidence="2">cv. PW_Plant_1</strain>
    </source>
</reference>
<proteinExistence type="predicted"/>
<organism evidence="1 2">
    <name type="scientific">Diphasiastrum complanatum</name>
    <name type="common">Issler's clubmoss</name>
    <name type="synonym">Lycopodium complanatum</name>
    <dbReference type="NCBI Taxonomy" id="34168"/>
    <lineage>
        <taxon>Eukaryota</taxon>
        <taxon>Viridiplantae</taxon>
        <taxon>Streptophyta</taxon>
        <taxon>Embryophyta</taxon>
        <taxon>Tracheophyta</taxon>
        <taxon>Lycopodiopsida</taxon>
        <taxon>Lycopodiales</taxon>
        <taxon>Lycopodiaceae</taxon>
        <taxon>Lycopodioideae</taxon>
        <taxon>Diphasiastrum</taxon>
    </lineage>
</organism>
<evidence type="ECO:0000313" key="1">
    <source>
        <dbReference type="EMBL" id="KAJ7530086.1"/>
    </source>
</evidence>
<name>A0ACC2BK29_DIPCM</name>
<protein>
    <submittedName>
        <fullName evidence="1">Uncharacterized protein</fullName>
    </submittedName>
</protein>
<gene>
    <name evidence="1" type="ORF">O6H91_15G078400</name>
</gene>
<dbReference type="EMBL" id="CM055106">
    <property type="protein sequence ID" value="KAJ7530086.1"/>
    <property type="molecule type" value="Genomic_DNA"/>
</dbReference>
<comment type="caution">
    <text evidence="1">The sequence shown here is derived from an EMBL/GenBank/DDBJ whole genome shotgun (WGS) entry which is preliminary data.</text>
</comment>
<keyword evidence="2" id="KW-1185">Reference proteome</keyword>
<accession>A0ACC2BK29</accession>